<keyword evidence="3" id="KW-0732">Signal</keyword>
<dbReference type="PANTHER" id="PTHR33376:SF7">
    <property type="entry name" value="C4-DICARBOXYLATE-BINDING PROTEIN DCTB"/>
    <property type="match status" value="1"/>
</dbReference>
<dbReference type="AlphaFoldDB" id="A0A3G1KWW2"/>
<dbReference type="NCBIfam" id="NF037995">
    <property type="entry name" value="TRAP_S1"/>
    <property type="match status" value="1"/>
</dbReference>
<keyword evidence="5" id="KW-1185">Reference proteome</keyword>
<reference evidence="4 5" key="1">
    <citation type="submission" date="2016-10" db="EMBL/GenBank/DDBJ databases">
        <title>Complete Genome Sequence of Peptococcaceae strain DCMF.</title>
        <authorList>
            <person name="Edwards R.J."/>
            <person name="Holland S.I."/>
            <person name="Deshpande N.P."/>
            <person name="Wong Y.K."/>
            <person name="Ertan H."/>
            <person name="Manefield M."/>
            <person name="Russell T.L."/>
            <person name="Lee M.J."/>
        </authorList>
    </citation>
    <scope>NUCLEOTIDE SEQUENCE [LARGE SCALE GENOMIC DNA]</scope>
    <source>
        <strain evidence="4 5">DCMF</strain>
    </source>
</reference>
<dbReference type="Pfam" id="PF03480">
    <property type="entry name" value="DctP"/>
    <property type="match status" value="1"/>
</dbReference>
<evidence type="ECO:0000256" key="1">
    <source>
        <dbReference type="ARBA" id="ARBA00009023"/>
    </source>
</evidence>
<dbReference type="InterPro" id="IPR038404">
    <property type="entry name" value="TRAP_DctP_sf"/>
</dbReference>
<organism evidence="4 5">
    <name type="scientific">Formimonas warabiya</name>
    <dbReference type="NCBI Taxonomy" id="1761012"/>
    <lineage>
        <taxon>Bacteria</taxon>
        <taxon>Bacillati</taxon>
        <taxon>Bacillota</taxon>
        <taxon>Clostridia</taxon>
        <taxon>Eubacteriales</taxon>
        <taxon>Peptococcaceae</taxon>
        <taxon>Candidatus Formimonas</taxon>
    </lineage>
</organism>
<dbReference type="InterPro" id="IPR018389">
    <property type="entry name" value="DctP_fam"/>
</dbReference>
<evidence type="ECO:0000256" key="2">
    <source>
        <dbReference type="ARBA" id="ARBA00022448"/>
    </source>
</evidence>
<proteinExistence type="inferred from homology"/>
<accession>A0A3G1KWW2</accession>
<evidence type="ECO:0000313" key="5">
    <source>
        <dbReference type="Proteomes" id="UP000323521"/>
    </source>
</evidence>
<dbReference type="GO" id="GO:0055085">
    <property type="term" value="P:transmembrane transport"/>
    <property type="evidence" value="ECO:0007669"/>
    <property type="project" value="InterPro"/>
</dbReference>
<dbReference type="KEGG" id="fwa:DCMF_21675"/>
<evidence type="ECO:0000256" key="3">
    <source>
        <dbReference type="ARBA" id="ARBA00022729"/>
    </source>
</evidence>
<dbReference type="EMBL" id="CP017634">
    <property type="protein sequence ID" value="ATW27023.1"/>
    <property type="molecule type" value="Genomic_DNA"/>
</dbReference>
<dbReference type="Gene3D" id="3.40.190.170">
    <property type="entry name" value="Bacterial extracellular solute-binding protein, family 7"/>
    <property type="match status" value="1"/>
</dbReference>
<sequence length="347" mass="39104">MRRKGRLVLGIFLCLVVLASLIGIGCGAAKNEEPAQGGEEQKLTLRLATQHPVEHMATKSAEKIKEKIEKETNGRITVTVYPANQLGDYTQIYEEIMRGTIDMAHISVPDQFDARLSIGFLPYIGRDYAEIEKVFTQDSYLYNEVSKMHEKLGVKFLGYYGEGFGGIGCAKMPQDPVNFNADKGLLVRVPPMDVFKLAAEDLGFRTTTIPYAETYSALQTGVADGWVGGPPNLNYMWFRDVIKVFLQYNNSFESTSYLMNLKLWNSLSPEDQKIIADAFGEQCKESFTLAEQEDKMYRDKLKEEGIEVVEFSPDELKAMADHVREVTWPKLTKNLTEELVNGLKASY</sequence>
<comment type="similarity">
    <text evidence="1">Belongs to the bacterial solute-binding protein 7 family.</text>
</comment>
<dbReference type="RefSeq" id="WP_148136357.1">
    <property type="nucleotide sequence ID" value="NZ_CP017634.1"/>
</dbReference>
<dbReference type="OrthoDB" id="9815946at2"/>
<gene>
    <name evidence="4" type="ORF">DCMF_21675</name>
</gene>
<protein>
    <submittedName>
        <fullName evidence="4">Uncharacterized protein</fullName>
    </submittedName>
</protein>
<keyword evidence="2" id="KW-0813">Transport</keyword>
<dbReference type="PROSITE" id="PS51257">
    <property type="entry name" value="PROKAR_LIPOPROTEIN"/>
    <property type="match status" value="1"/>
</dbReference>
<name>A0A3G1KWW2_FORW1</name>
<dbReference type="Proteomes" id="UP000323521">
    <property type="component" value="Chromosome"/>
</dbReference>
<dbReference type="PANTHER" id="PTHR33376">
    <property type="match status" value="1"/>
</dbReference>
<evidence type="ECO:0000313" key="4">
    <source>
        <dbReference type="EMBL" id="ATW27023.1"/>
    </source>
</evidence>